<dbReference type="GO" id="GO:0004824">
    <property type="term" value="F:lysine-tRNA ligase activity"/>
    <property type="evidence" value="ECO:0007669"/>
    <property type="project" value="UniProtKB-EC"/>
</dbReference>
<organism evidence="11 12">
    <name type="scientific">Chryseobacterium tructae</name>
    <dbReference type="NCBI Taxonomy" id="1037380"/>
    <lineage>
        <taxon>Bacteria</taxon>
        <taxon>Pseudomonadati</taxon>
        <taxon>Bacteroidota</taxon>
        <taxon>Flavobacteriia</taxon>
        <taxon>Flavobacteriales</taxon>
        <taxon>Weeksellaceae</taxon>
        <taxon>Chryseobacterium group</taxon>
        <taxon>Chryseobacterium</taxon>
    </lineage>
</organism>
<evidence type="ECO:0000256" key="7">
    <source>
        <dbReference type="ARBA" id="ARBA00048573"/>
    </source>
</evidence>
<comment type="similarity">
    <text evidence="1 8">Belongs to the class-II aminoacyl-tRNA synthetase family.</text>
</comment>
<comment type="cofactor">
    <cofactor evidence="8 9">
        <name>Mg(2+)</name>
        <dbReference type="ChEBI" id="CHEBI:18420"/>
    </cofactor>
    <text evidence="8 9">Binds 3 Mg(2+) ions per subunit.</text>
</comment>
<evidence type="ECO:0000259" key="10">
    <source>
        <dbReference type="PROSITE" id="PS50862"/>
    </source>
</evidence>
<proteinExistence type="inferred from homology"/>
<evidence type="ECO:0000313" key="11">
    <source>
        <dbReference type="EMBL" id="MFC3758269.1"/>
    </source>
</evidence>
<dbReference type="InterPro" id="IPR004365">
    <property type="entry name" value="NA-bd_OB_tRNA"/>
</dbReference>
<keyword evidence="12" id="KW-1185">Reference proteome</keyword>
<keyword evidence="4 8" id="KW-0547">Nucleotide-binding</keyword>
<evidence type="ECO:0000256" key="5">
    <source>
        <dbReference type="ARBA" id="ARBA00022840"/>
    </source>
</evidence>
<dbReference type="NCBIfam" id="NF001756">
    <property type="entry name" value="PRK00484.1"/>
    <property type="match status" value="1"/>
</dbReference>
<dbReference type="InterPro" id="IPR002313">
    <property type="entry name" value="Lys-tRNA-ligase_II"/>
</dbReference>
<keyword evidence="8" id="KW-0963">Cytoplasm</keyword>
<accession>A0ABV7Y068</accession>
<dbReference type="NCBIfam" id="TIGR00499">
    <property type="entry name" value="lysS_bact"/>
    <property type="match status" value="1"/>
</dbReference>
<evidence type="ECO:0000256" key="6">
    <source>
        <dbReference type="ARBA" id="ARBA00023146"/>
    </source>
</evidence>
<dbReference type="InterPro" id="IPR012340">
    <property type="entry name" value="NA-bd_OB-fold"/>
</dbReference>
<evidence type="ECO:0000256" key="4">
    <source>
        <dbReference type="ARBA" id="ARBA00022741"/>
    </source>
</evidence>
<keyword evidence="5 8" id="KW-0067">ATP-binding</keyword>
<feature type="binding site" evidence="8">
    <location>
        <position position="407"/>
    </location>
    <ligand>
        <name>Mg(2+)</name>
        <dbReference type="ChEBI" id="CHEBI:18420"/>
        <label>1</label>
    </ligand>
</feature>
<comment type="subunit">
    <text evidence="8">Homodimer.</text>
</comment>
<comment type="catalytic activity">
    <reaction evidence="7 8 9">
        <text>tRNA(Lys) + L-lysine + ATP = L-lysyl-tRNA(Lys) + AMP + diphosphate</text>
        <dbReference type="Rhea" id="RHEA:20792"/>
        <dbReference type="Rhea" id="RHEA-COMP:9696"/>
        <dbReference type="Rhea" id="RHEA-COMP:9697"/>
        <dbReference type="ChEBI" id="CHEBI:30616"/>
        <dbReference type="ChEBI" id="CHEBI:32551"/>
        <dbReference type="ChEBI" id="CHEBI:33019"/>
        <dbReference type="ChEBI" id="CHEBI:78442"/>
        <dbReference type="ChEBI" id="CHEBI:78529"/>
        <dbReference type="ChEBI" id="CHEBI:456215"/>
        <dbReference type="EC" id="6.1.1.6"/>
    </reaction>
</comment>
<keyword evidence="6 8" id="KW-0030">Aminoacyl-tRNA synthetase</keyword>
<dbReference type="Pfam" id="PF01336">
    <property type="entry name" value="tRNA_anti-codon"/>
    <property type="match status" value="1"/>
</dbReference>
<dbReference type="SUPFAM" id="SSF50249">
    <property type="entry name" value="Nucleic acid-binding proteins"/>
    <property type="match status" value="1"/>
</dbReference>
<dbReference type="InterPro" id="IPR045864">
    <property type="entry name" value="aa-tRNA-synth_II/BPL/LPL"/>
</dbReference>
<comment type="caution">
    <text evidence="11">The sequence shown here is derived from an EMBL/GenBank/DDBJ whole genome shotgun (WGS) entry which is preliminary data.</text>
</comment>
<keyword evidence="8 9" id="KW-0460">Magnesium</keyword>
<evidence type="ECO:0000313" key="12">
    <source>
        <dbReference type="Proteomes" id="UP001595735"/>
    </source>
</evidence>
<feature type="domain" description="Aminoacyl-transfer RNA synthetases class-II family profile" evidence="10">
    <location>
        <begin position="181"/>
        <end position="495"/>
    </location>
</feature>
<dbReference type="HAMAP" id="MF_00252">
    <property type="entry name" value="Lys_tRNA_synth_class2"/>
    <property type="match status" value="1"/>
</dbReference>
<dbReference type="EMBL" id="JBHRYO010000002">
    <property type="protein sequence ID" value="MFC3758269.1"/>
    <property type="molecule type" value="Genomic_DNA"/>
</dbReference>
<evidence type="ECO:0000256" key="1">
    <source>
        <dbReference type="ARBA" id="ARBA00008226"/>
    </source>
</evidence>
<dbReference type="Gene3D" id="3.30.930.10">
    <property type="entry name" value="Bira Bifunctional Protein, Domain 2"/>
    <property type="match status" value="1"/>
</dbReference>
<dbReference type="RefSeq" id="WP_290300020.1">
    <property type="nucleotide sequence ID" value="NZ_JAUFQR010000001.1"/>
</dbReference>
<keyword evidence="8" id="KW-0648">Protein biosynthesis</keyword>
<sequence length="565" mass="64680">MQLSEQEIIRREKLNKLTEMGINAFPADEYTITDTTESIKQDFSESKQVKIAGRLMSRRIQGKASFAELQDSKGKIQVYFNRDEICPGEDKELYNEVYKHLLDIGDIIGIEGELFTTQVGEKTVLVKNFVLLTKALRPLPQAKTDENGVVHDGFTDPELRYRQRYVDLTVNPQVKEIFVKRTKLFNAMRTFFNDAGYFEVETPILQSIPGGAAAKPFITHHNALDIPLYLRIANELYLKRLIVGGFDGVYEFSKNFRNEGMDRTHNPEFTAMEIYVAYKDYNWMMDFTEKLLEFCAIQVNGTTTATFGEHEVDFKAPYPRVSMTEAILKFTGFDITGKTEKELYDFAKSIGIEVNETMGKGKLIDEIFGEKCEGNFIQPTFITDYPIEMSPLTKKHRSKEGLTERFELMVCGKEIANAYSELNDPIDQRERFEAQMALSERGDDEAMFIDQDFLRALEYGMPPTSGLGIGMDRLIMFLTNNASIQEVLFFPQMRPEKAVPQIELGEDEKVILEILNSQEEAMSLAEVKERSQLSGKKWDKASKTLTKNNLVKVEKIDENLLMKLV</sequence>
<dbReference type="InterPro" id="IPR006195">
    <property type="entry name" value="aa-tRNA-synth_II"/>
</dbReference>
<dbReference type="Proteomes" id="UP001595735">
    <property type="component" value="Unassembled WGS sequence"/>
</dbReference>
<evidence type="ECO:0000256" key="8">
    <source>
        <dbReference type="HAMAP-Rule" id="MF_00252"/>
    </source>
</evidence>
<dbReference type="SUPFAM" id="SSF55681">
    <property type="entry name" value="Class II aaRS and biotin synthetases"/>
    <property type="match status" value="1"/>
</dbReference>
<gene>
    <name evidence="8 11" type="primary">lysS</name>
    <name evidence="11" type="ORF">ACFONJ_20005</name>
</gene>
<dbReference type="CDD" id="cd04322">
    <property type="entry name" value="LysRS_N"/>
    <property type="match status" value="1"/>
</dbReference>
<dbReference type="Gene3D" id="2.40.50.140">
    <property type="entry name" value="Nucleic acid-binding proteins"/>
    <property type="match status" value="1"/>
</dbReference>
<dbReference type="CDD" id="cd00775">
    <property type="entry name" value="LysRS_core"/>
    <property type="match status" value="1"/>
</dbReference>
<keyword evidence="3 8" id="KW-0479">Metal-binding</keyword>
<feature type="binding site" evidence="8">
    <location>
        <position position="414"/>
    </location>
    <ligand>
        <name>Mg(2+)</name>
        <dbReference type="ChEBI" id="CHEBI:18420"/>
        <label>1</label>
    </ligand>
</feature>
<dbReference type="PROSITE" id="PS50862">
    <property type="entry name" value="AA_TRNA_LIGASE_II"/>
    <property type="match status" value="1"/>
</dbReference>
<dbReference type="Pfam" id="PF00152">
    <property type="entry name" value="tRNA-synt_2"/>
    <property type="match status" value="1"/>
</dbReference>
<evidence type="ECO:0000256" key="2">
    <source>
        <dbReference type="ARBA" id="ARBA00022598"/>
    </source>
</evidence>
<comment type="subcellular location">
    <subcellularLocation>
        <location evidence="8">Cytoplasm</location>
    </subcellularLocation>
</comment>
<dbReference type="InterPro" id="IPR018149">
    <property type="entry name" value="Lys-tRNA-synth_II_C"/>
</dbReference>
<dbReference type="PRINTS" id="PR00982">
    <property type="entry name" value="TRNASYNTHLYS"/>
</dbReference>
<dbReference type="EC" id="6.1.1.6" evidence="8"/>
<protein>
    <recommendedName>
        <fullName evidence="8">Lysine--tRNA ligase</fullName>
        <ecNumber evidence="8">6.1.1.6</ecNumber>
    </recommendedName>
    <alternativeName>
        <fullName evidence="8">Lysyl-tRNA synthetase</fullName>
        <shortName evidence="8">LysRS</shortName>
    </alternativeName>
</protein>
<keyword evidence="2 8" id="KW-0436">Ligase</keyword>
<dbReference type="PANTHER" id="PTHR42918:SF15">
    <property type="entry name" value="LYSINE--TRNA LIGASE, CHLOROPLASTIC_MITOCHONDRIAL"/>
    <property type="match status" value="1"/>
</dbReference>
<reference evidence="12" key="1">
    <citation type="journal article" date="2019" name="Int. J. Syst. Evol. Microbiol.">
        <title>The Global Catalogue of Microorganisms (GCM) 10K type strain sequencing project: providing services to taxonomists for standard genome sequencing and annotation.</title>
        <authorList>
            <consortium name="The Broad Institute Genomics Platform"/>
            <consortium name="The Broad Institute Genome Sequencing Center for Infectious Disease"/>
            <person name="Wu L."/>
            <person name="Ma J."/>
        </authorList>
    </citation>
    <scope>NUCLEOTIDE SEQUENCE [LARGE SCALE GENOMIC DNA]</scope>
    <source>
        <strain evidence="12">CECT 7798</strain>
    </source>
</reference>
<evidence type="ECO:0000256" key="9">
    <source>
        <dbReference type="RuleBase" id="RU000336"/>
    </source>
</evidence>
<evidence type="ECO:0000256" key="3">
    <source>
        <dbReference type="ARBA" id="ARBA00022723"/>
    </source>
</evidence>
<dbReference type="InterPro" id="IPR004364">
    <property type="entry name" value="Aa-tRNA-synt_II"/>
</dbReference>
<dbReference type="InterPro" id="IPR044136">
    <property type="entry name" value="Lys-tRNA-ligase_II_N"/>
</dbReference>
<name>A0ABV7Y068_9FLAO</name>
<feature type="binding site" evidence="8">
    <location>
        <position position="414"/>
    </location>
    <ligand>
        <name>Mg(2+)</name>
        <dbReference type="ChEBI" id="CHEBI:18420"/>
        <label>2</label>
    </ligand>
</feature>
<dbReference type="PANTHER" id="PTHR42918">
    <property type="entry name" value="LYSYL-TRNA SYNTHETASE"/>
    <property type="match status" value="1"/>
</dbReference>